<feature type="domain" description="Enolase C-terminal TIM barrel" evidence="7">
    <location>
        <begin position="256"/>
        <end position="561"/>
    </location>
</feature>
<protein>
    <recommendedName>
        <fullName evidence="3">phosphopyruvate hydratase</fullName>
        <ecNumber evidence="3">4.2.1.11</ecNumber>
    </recommendedName>
    <alternativeName>
        <fullName evidence="6">2-phospho-D-glycerate hydro-lyase</fullName>
    </alternativeName>
</protein>
<evidence type="ECO:0000256" key="2">
    <source>
        <dbReference type="ARBA" id="ARBA00009604"/>
    </source>
</evidence>
<dbReference type="SUPFAM" id="SSF51604">
    <property type="entry name" value="Enolase C-terminal domain-like"/>
    <property type="match status" value="1"/>
</dbReference>
<keyword evidence="5" id="KW-0456">Lyase</keyword>
<comment type="pathway">
    <text evidence="1">Carbohydrate degradation; glycolysis; pyruvate from D-glyceraldehyde 3-phosphate: step 4/5.</text>
</comment>
<dbReference type="InterPro" id="IPR029017">
    <property type="entry name" value="Enolase-like_N"/>
</dbReference>
<dbReference type="AlphaFoldDB" id="A0A7K4K3S9"/>
<dbReference type="OrthoDB" id="10009078at2759"/>
<comment type="caution">
    <text evidence="9">The sequence shown here is derived from an EMBL/GenBank/DDBJ whole genome shotgun (WGS) entry which is preliminary data.</text>
</comment>
<evidence type="ECO:0000256" key="1">
    <source>
        <dbReference type="ARBA" id="ARBA00005031"/>
    </source>
</evidence>
<proteinExistence type="inferred from homology"/>
<dbReference type="InterPro" id="IPR020811">
    <property type="entry name" value="Enolase_N"/>
</dbReference>
<dbReference type="InterPro" id="IPR036849">
    <property type="entry name" value="Enolase-like_C_sf"/>
</dbReference>
<dbReference type="EC" id="4.2.1.11" evidence="3"/>
<reference evidence="9 10" key="1">
    <citation type="submission" date="2019-09" db="EMBL/GenBank/DDBJ databases">
        <title>Bird 10,000 Genomes (B10K) Project - Family phase.</title>
        <authorList>
            <person name="Zhang G."/>
        </authorList>
    </citation>
    <scope>NUCLEOTIDE SEQUENCE [LARGE SCALE GENOMIC DNA]</scope>
    <source>
        <strain evidence="9">B10K-MSB-42743</strain>
        <tissue evidence="9">Heart</tissue>
    </source>
</reference>
<dbReference type="SMART" id="SM01193">
    <property type="entry name" value="Enolase_N"/>
    <property type="match status" value="1"/>
</dbReference>
<evidence type="ECO:0000256" key="3">
    <source>
        <dbReference type="ARBA" id="ARBA00012058"/>
    </source>
</evidence>
<gene>
    <name evidence="9" type="primary">Eno4</name>
    <name evidence="9" type="ORF">CRYSOU_R00427</name>
</gene>
<dbReference type="GO" id="GO:0004634">
    <property type="term" value="F:phosphopyruvate hydratase activity"/>
    <property type="evidence" value="ECO:0007669"/>
    <property type="project" value="UniProtKB-EC"/>
</dbReference>
<dbReference type="Proteomes" id="UP000545332">
    <property type="component" value="Unassembled WGS sequence"/>
</dbReference>
<evidence type="ECO:0000313" key="10">
    <source>
        <dbReference type="Proteomes" id="UP000545332"/>
    </source>
</evidence>
<evidence type="ECO:0000256" key="5">
    <source>
        <dbReference type="ARBA" id="ARBA00023239"/>
    </source>
</evidence>
<evidence type="ECO:0000259" key="8">
    <source>
        <dbReference type="SMART" id="SM01193"/>
    </source>
</evidence>
<dbReference type="Pfam" id="PF00113">
    <property type="entry name" value="Enolase_C"/>
    <property type="match status" value="1"/>
</dbReference>
<dbReference type="PANTHER" id="PTHR11902:SF30">
    <property type="entry name" value="ENOLASE 4"/>
    <property type="match status" value="1"/>
</dbReference>
<evidence type="ECO:0000313" key="9">
    <source>
        <dbReference type="EMBL" id="NWI11020.1"/>
    </source>
</evidence>
<dbReference type="Gene3D" id="3.30.390.10">
    <property type="entry name" value="Enolase-like, N-terminal domain"/>
    <property type="match status" value="1"/>
</dbReference>
<dbReference type="Gene3D" id="3.20.20.120">
    <property type="entry name" value="Enolase-like C-terminal domain"/>
    <property type="match status" value="1"/>
</dbReference>
<accession>A0A7K4K3S9</accession>
<dbReference type="PANTHER" id="PTHR11902">
    <property type="entry name" value="ENOLASE"/>
    <property type="match status" value="1"/>
</dbReference>
<dbReference type="GO" id="GO:0000287">
    <property type="term" value="F:magnesium ion binding"/>
    <property type="evidence" value="ECO:0007669"/>
    <property type="project" value="InterPro"/>
</dbReference>
<dbReference type="SMART" id="SM01192">
    <property type="entry name" value="Enolase_C"/>
    <property type="match status" value="1"/>
</dbReference>
<name>A0A7K4K3S9_9AVES</name>
<feature type="domain" description="Enolase N-terminal" evidence="8">
    <location>
        <begin position="59"/>
        <end position="244"/>
    </location>
</feature>
<dbReference type="UniPathway" id="UPA00109">
    <property type="reaction ID" value="UER00187"/>
</dbReference>
<comment type="similarity">
    <text evidence="2">Belongs to the enolase family.</text>
</comment>
<dbReference type="InterPro" id="IPR020810">
    <property type="entry name" value="Enolase_C"/>
</dbReference>
<dbReference type="GO" id="GO:0000015">
    <property type="term" value="C:phosphopyruvate hydratase complex"/>
    <property type="evidence" value="ECO:0007669"/>
    <property type="project" value="InterPro"/>
</dbReference>
<keyword evidence="4" id="KW-0324">Glycolysis</keyword>
<dbReference type="InterPro" id="IPR000941">
    <property type="entry name" value="Enolase"/>
</dbReference>
<sequence>MEAEAARRRQAREAARYYSSQDVPRRLEETLNALFPLRPADLYGELANSFSKFSKAPVICKLVGRKVLDGVGRPTLEVEIYCIIKNYEKRVCSTVISSHSQVLENALSEATEADEKERNDSVNTAVEWVNEALNTLLRDLKPTEQCEVDKILGEYFTKKVEEEKEIQMEKEEEEAAAPPLPSCVPSTTALLGGKKGFMAGAERTIPPAEPAESVLCGSSAIGATSLAVARAGAAVSHMPLYSYIALLKHDQDLPKELTVPLPMVSLLNCGKFSPGKLKLMKEIMLIPPVQLPLKESIERVLNIQREVVKLLEAACKGPSPQLADKKKSGAHGTGKKVLPPAIKRISHLGCFVTGFDNLEQPVLLIQAACSNIGLELGTDMYLAINCAAHELMDYNKGKYEVITGTFKSPDEMVDMYVELITNFPSIIALVDPLRKEDRQQWDNVCDALGSQCHLLAEDAATGISRPVTDQDMNLPKCSGAVLKYLNQTKVSDLLELTGLLHGQRHITILGSPDGECSDDSLVDLAVGLGAKFIKLGGLCRGERVTKYNRLLAIEEELARNSTLR</sequence>
<dbReference type="EMBL" id="VWPX01004404">
    <property type="protein sequence ID" value="NWI11020.1"/>
    <property type="molecule type" value="Genomic_DNA"/>
</dbReference>
<dbReference type="SUPFAM" id="SSF54826">
    <property type="entry name" value="Enolase N-terminal domain-like"/>
    <property type="match status" value="1"/>
</dbReference>
<keyword evidence="10" id="KW-1185">Reference proteome</keyword>
<evidence type="ECO:0000256" key="4">
    <source>
        <dbReference type="ARBA" id="ARBA00023152"/>
    </source>
</evidence>
<feature type="non-terminal residue" evidence="9">
    <location>
        <position position="564"/>
    </location>
</feature>
<dbReference type="GO" id="GO:0006096">
    <property type="term" value="P:glycolytic process"/>
    <property type="evidence" value="ECO:0007669"/>
    <property type="project" value="UniProtKB-UniPathway"/>
</dbReference>
<evidence type="ECO:0000259" key="7">
    <source>
        <dbReference type="SMART" id="SM01192"/>
    </source>
</evidence>
<feature type="non-terminal residue" evidence="9">
    <location>
        <position position="1"/>
    </location>
</feature>
<organism evidence="9 10">
    <name type="scientific">Crypturellus soui</name>
    <dbReference type="NCBI Taxonomy" id="458187"/>
    <lineage>
        <taxon>Eukaryota</taxon>
        <taxon>Metazoa</taxon>
        <taxon>Chordata</taxon>
        <taxon>Craniata</taxon>
        <taxon>Vertebrata</taxon>
        <taxon>Euteleostomi</taxon>
        <taxon>Archelosauria</taxon>
        <taxon>Archosauria</taxon>
        <taxon>Dinosauria</taxon>
        <taxon>Saurischia</taxon>
        <taxon>Theropoda</taxon>
        <taxon>Coelurosauria</taxon>
        <taxon>Aves</taxon>
        <taxon>Palaeognathae</taxon>
        <taxon>Tinamiformes</taxon>
        <taxon>Tinamidae</taxon>
        <taxon>Crypturellus</taxon>
    </lineage>
</organism>
<evidence type="ECO:0000256" key="6">
    <source>
        <dbReference type="ARBA" id="ARBA00031125"/>
    </source>
</evidence>